<sequence length="100" mass="10670">MARRCTDLLPQLLSLAADEIRHRARGTTVRLDLRTTTAVSAALAALSTAERRPGPPDRSAARLPSPRVRYGTGGPAGGRGGGRTRAPARGVTHRPRVVRR</sequence>
<proteinExistence type="predicted"/>
<gene>
    <name evidence="2" type="ORF">SHKM778_61720</name>
</gene>
<protein>
    <submittedName>
        <fullName evidence="2">Uncharacterized protein</fullName>
    </submittedName>
</protein>
<evidence type="ECO:0000313" key="2">
    <source>
        <dbReference type="EMBL" id="BFO19784.1"/>
    </source>
</evidence>
<reference evidence="2" key="1">
    <citation type="submission" date="2024-06" db="EMBL/GenBank/DDBJ databases">
        <authorList>
            <consortium name="consrtm"/>
            <person name="Uemura M."/>
            <person name="Terahara T."/>
        </authorList>
    </citation>
    <scope>NUCLEOTIDE SEQUENCE</scope>
    <source>
        <strain evidence="2">KM77-8</strain>
    </source>
</reference>
<reference evidence="2" key="2">
    <citation type="submission" date="2024-07" db="EMBL/GenBank/DDBJ databases">
        <title>Streptomyces haneummycinica sp. nov., a new antibiotic-producing actinobacterium isolated from marine sediment.</title>
        <authorList>
            <person name="Uemura M."/>
            <person name="Hamada M."/>
            <person name="Hirano S."/>
            <person name="Kobayashi K."/>
            <person name="Ohshiro T."/>
            <person name="Kobayashi T."/>
            <person name="Terahara T."/>
        </authorList>
    </citation>
    <scope>NUCLEOTIDE SEQUENCE</scope>
    <source>
        <strain evidence="2">KM77-8</strain>
    </source>
</reference>
<feature type="compositionally biased region" description="Gly residues" evidence="1">
    <location>
        <begin position="71"/>
        <end position="83"/>
    </location>
</feature>
<evidence type="ECO:0000256" key="1">
    <source>
        <dbReference type="SAM" id="MobiDB-lite"/>
    </source>
</evidence>
<organism evidence="2">
    <name type="scientific">Streptomyces haneummycinicus</name>
    <dbReference type="NCBI Taxonomy" id="3074435"/>
    <lineage>
        <taxon>Bacteria</taxon>
        <taxon>Bacillati</taxon>
        <taxon>Actinomycetota</taxon>
        <taxon>Actinomycetes</taxon>
        <taxon>Kitasatosporales</taxon>
        <taxon>Streptomycetaceae</taxon>
        <taxon>Streptomyces</taxon>
    </lineage>
</organism>
<dbReference type="AlphaFoldDB" id="A0AAT9HQP8"/>
<feature type="compositionally biased region" description="Basic residues" evidence="1">
    <location>
        <begin position="91"/>
        <end position="100"/>
    </location>
</feature>
<dbReference type="EMBL" id="AP035768">
    <property type="protein sequence ID" value="BFO19784.1"/>
    <property type="molecule type" value="Genomic_DNA"/>
</dbReference>
<name>A0AAT9HQP8_9ACTN</name>
<feature type="region of interest" description="Disordered" evidence="1">
    <location>
        <begin position="45"/>
        <end position="100"/>
    </location>
</feature>
<accession>A0AAT9HQP8</accession>